<dbReference type="Pfam" id="PF07715">
    <property type="entry name" value="Plug"/>
    <property type="match status" value="1"/>
</dbReference>
<dbReference type="InterPro" id="IPR012910">
    <property type="entry name" value="Plug_dom"/>
</dbReference>
<dbReference type="EMBL" id="BAABIQ010000006">
    <property type="protein sequence ID" value="GAA4786506.1"/>
    <property type="molecule type" value="Genomic_DNA"/>
</dbReference>
<keyword evidence="5" id="KW-1185">Reference proteome</keyword>
<gene>
    <name evidence="4" type="ORF">GCM10023231_13160</name>
</gene>
<keyword evidence="2" id="KW-0472">Membrane</keyword>
<comment type="caution">
    <text evidence="4">The sequence shown here is derived from an EMBL/GenBank/DDBJ whole genome shotgun (WGS) entry which is preliminary data.</text>
</comment>
<accession>A0ABP9AXX0</accession>
<evidence type="ECO:0000313" key="5">
    <source>
        <dbReference type="Proteomes" id="UP001501411"/>
    </source>
</evidence>
<evidence type="ECO:0000313" key="4">
    <source>
        <dbReference type="EMBL" id="GAA4786506.1"/>
    </source>
</evidence>
<sequence>MDSQSHEPIAGVYLVIKQEGRQLSGSSDEQGFFRKPFSLPATICLKAIGYHEIKDSVLQQLPDMIYLEPMKTSLNEVEVSSRSLQATTIPHNNYHTQVFSQELITQKGAVNMGDLLNTELNAKVINNGNDGSSLLLQGLSGQNVKILVDGIPQVLGMSNEFDLQQLNLTNVERVELVEGPLSVQYGTNALAGTLNIITRKMDTGKDWGIGLHSFMESIGQYNMGLWLGKNWKGWNTTLDLSYNHFPGYASHIYRSRINNPTHTVRGYNWSPKRMLNGTVKVYRNWKGVDIGLQHNQLHQVIDNKGEQDAGTAYLTANDHWNVSDRWNTSLYAHGTLGNQALLDLSNSYGQYRLEQTEYLVNVQNGTRKILENPVDRFHTWTFRGLYATSATEGSPVDVQVGYDVNLNDGKGESIADTAKAVNDYGIYGGLGVKVWRMLELRGMLRYIYNNRYDASSINLLGAGLPVVPGMYVFQNRTQMPGKIPNFSYTIYMWKALYLIKCYS</sequence>
<dbReference type="Proteomes" id="UP001501411">
    <property type="component" value="Unassembled WGS sequence"/>
</dbReference>
<dbReference type="InterPro" id="IPR037066">
    <property type="entry name" value="Plug_dom_sf"/>
</dbReference>
<keyword evidence="2" id="KW-0812">Transmembrane</keyword>
<dbReference type="SUPFAM" id="SSF56935">
    <property type="entry name" value="Porins"/>
    <property type="match status" value="1"/>
</dbReference>
<evidence type="ECO:0000259" key="3">
    <source>
        <dbReference type="Pfam" id="PF07715"/>
    </source>
</evidence>
<evidence type="ECO:0000256" key="2">
    <source>
        <dbReference type="PROSITE-ProRule" id="PRU01360"/>
    </source>
</evidence>
<keyword evidence="2" id="KW-1134">Transmembrane beta strand</keyword>
<dbReference type="InterPro" id="IPR039426">
    <property type="entry name" value="TonB-dep_rcpt-like"/>
</dbReference>
<dbReference type="PANTHER" id="PTHR30069">
    <property type="entry name" value="TONB-DEPENDENT OUTER MEMBRANE RECEPTOR"/>
    <property type="match status" value="1"/>
</dbReference>
<dbReference type="PANTHER" id="PTHR30069:SF29">
    <property type="entry name" value="HEMOGLOBIN AND HEMOGLOBIN-HAPTOGLOBIN-BINDING PROTEIN 1-RELATED"/>
    <property type="match status" value="1"/>
</dbReference>
<comment type="similarity">
    <text evidence="2">Belongs to the TonB-dependent receptor family.</text>
</comment>
<comment type="subcellular location">
    <subcellularLocation>
        <location evidence="2">Cell outer membrane</location>
        <topology evidence="2">Multi-pass membrane protein</topology>
    </subcellularLocation>
</comment>
<proteinExistence type="inferred from homology"/>
<name>A0ABP9AXX0_9SPHI</name>
<keyword evidence="2" id="KW-0998">Cell outer membrane</keyword>
<dbReference type="PROSITE" id="PS52016">
    <property type="entry name" value="TONB_DEPENDENT_REC_3"/>
    <property type="match status" value="1"/>
</dbReference>
<reference evidence="5" key="1">
    <citation type="journal article" date="2019" name="Int. J. Syst. Evol. Microbiol.">
        <title>The Global Catalogue of Microorganisms (GCM) 10K type strain sequencing project: providing services to taxonomists for standard genome sequencing and annotation.</title>
        <authorList>
            <consortium name="The Broad Institute Genomics Platform"/>
            <consortium name="The Broad Institute Genome Sequencing Center for Infectious Disease"/>
            <person name="Wu L."/>
            <person name="Ma J."/>
        </authorList>
    </citation>
    <scope>NUCLEOTIDE SEQUENCE [LARGE SCALE GENOMIC DNA]</scope>
    <source>
        <strain evidence="5">JCM 18200</strain>
    </source>
</reference>
<dbReference type="Gene3D" id="2.170.130.10">
    <property type="entry name" value="TonB-dependent receptor, plug domain"/>
    <property type="match status" value="1"/>
</dbReference>
<organism evidence="4 5">
    <name type="scientific">Olivibacter ginsenosidimutans</name>
    <dbReference type="NCBI Taxonomy" id="1176537"/>
    <lineage>
        <taxon>Bacteria</taxon>
        <taxon>Pseudomonadati</taxon>
        <taxon>Bacteroidota</taxon>
        <taxon>Sphingobacteriia</taxon>
        <taxon>Sphingobacteriales</taxon>
        <taxon>Sphingobacteriaceae</taxon>
        <taxon>Olivibacter</taxon>
    </lineage>
</organism>
<protein>
    <recommendedName>
        <fullName evidence="3">TonB-dependent receptor plug domain-containing protein</fullName>
    </recommendedName>
</protein>
<keyword evidence="1" id="KW-0732">Signal</keyword>
<evidence type="ECO:0000256" key="1">
    <source>
        <dbReference type="ARBA" id="ARBA00022729"/>
    </source>
</evidence>
<keyword evidence="2" id="KW-0813">Transport</keyword>
<feature type="domain" description="TonB-dependent receptor plug" evidence="3">
    <location>
        <begin position="95"/>
        <end position="193"/>
    </location>
</feature>